<dbReference type="OrthoDB" id="333239at2759"/>
<comment type="similarity">
    <text evidence="6">Belongs to the peptidase C19 family.</text>
</comment>
<accession>G3AZ76</accession>
<reference evidence="9 10" key="1">
    <citation type="journal article" date="2011" name="Proc. Natl. Acad. Sci. U.S.A.">
        <title>Comparative genomics of xylose-fermenting fungi for enhanced biofuel production.</title>
        <authorList>
            <person name="Wohlbach D.J."/>
            <person name="Kuo A."/>
            <person name="Sato T.K."/>
            <person name="Potts K.M."/>
            <person name="Salamov A.A."/>
            <person name="LaButti K.M."/>
            <person name="Sun H."/>
            <person name="Clum A."/>
            <person name="Pangilinan J.L."/>
            <person name="Lindquist E.A."/>
            <person name="Lucas S."/>
            <person name="Lapidus A."/>
            <person name="Jin M."/>
            <person name="Gunawan C."/>
            <person name="Balan V."/>
            <person name="Dale B.E."/>
            <person name="Jeffries T.W."/>
            <person name="Zinkel R."/>
            <person name="Barry K.W."/>
            <person name="Grigoriev I.V."/>
            <person name="Gasch A.P."/>
        </authorList>
    </citation>
    <scope>NUCLEOTIDE SEQUENCE [LARGE SCALE GENOMIC DNA]</scope>
    <source>
        <strain evidence="10">ATCC 10573 / BCRC 21748 / CBS 615 / JCM 9827 / NBRC 10315 / NRRL Y-1498 / VKM Y-70</strain>
    </source>
</reference>
<evidence type="ECO:0000256" key="5">
    <source>
        <dbReference type="ARBA" id="ARBA00022807"/>
    </source>
</evidence>
<dbReference type="EMBL" id="GL996512">
    <property type="protein sequence ID" value="EGV66026.1"/>
    <property type="molecule type" value="Genomic_DNA"/>
</dbReference>
<dbReference type="HOGENOM" id="CLU_017549_2_1_1"/>
<dbReference type="InterPro" id="IPR018200">
    <property type="entry name" value="USP_CS"/>
</dbReference>
<dbReference type="AlphaFoldDB" id="G3AZ76"/>
<dbReference type="EC" id="3.4.19.12" evidence="6"/>
<dbReference type="GO" id="GO:0070628">
    <property type="term" value="F:proteasome binding"/>
    <property type="evidence" value="ECO:0007669"/>
    <property type="project" value="TreeGrafter"/>
</dbReference>
<dbReference type="PROSITE" id="PS50053">
    <property type="entry name" value="UBIQUITIN_2"/>
    <property type="match status" value="1"/>
</dbReference>
<evidence type="ECO:0000256" key="3">
    <source>
        <dbReference type="ARBA" id="ARBA00022786"/>
    </source>
</evidence>
<dbReference type="GO" id="GO:0016579">
    <property type="term" value="P:protein deubiquitination"/>
    <property type="evidence" value="ECO:0007669"/>
    <property type="project" value="InterPro"/>
</dbReference>
<proteinExistence type="inferred from homology"/>
<dbReference type="PROSITE" id="PS00973">
    <property type="entry name" value="USP_2"/>
    <property type="match status" value="1"/>
</dbReference>
<evidence type="ECO:0000313" key="10">
    <source>
        <dbReference type="Proteomes" id="UP000000707"/>
    </source>
</evidence>
<dbReference type="InterPro" id="IPR044635">
    <property type="entry name" value="UBP14-like"/>
</dbReference>
<dbReference type="InterPro" id="IPR038765">
    <property type="entry name" value="Papain-like_cys_pep_sf"/>
</dbReference>
<gene>
    <name evidence="9" type="ORF">CANTEDRAFT_129454</name>
</gene>
<name>G3AZ76_CANTC</name>
<dbReference type="GO" id="GO:0061136">
    <property type="term" value="P:regulation of proteasomal protein catabolic process"/>
    <property type="evidence" value="ECO:0007669"/>
    <property type="project" value="TreeGrafter"/>
</dbReference>
<evidence type="ECO:0000259" key="7">
    <source>
        <dbReference type="PROSITE" id="PS50053"/>
    </source>
</evidence>
<evidence type="ECO:0000313" key="9">
    <source>
        <dbReference type="EMBL" id="EGV66026.1"/>
    </source>
</evidence>
<dbReference type="InterPro" id="IPR028889">
    <property type="entry name" value="USP"/>
</dbReference>
<dbReference type="eggNOG" id="KOG1872">
    <property type="taxonomic scope" value="Eukaryota"/>
</dbReference>
<dbReference type="InterPro" id="IPR029071">
    <property type="entry name" value="Ubiquitin-like_domsf"/>
</dbReference>
<feature type="domain" description="USP" evidence="8">
    <location>
        <begin position="103"/>
        <end position="476"/>
    </location>
</feature>
<evidence type="ECO:0000256" key="1">
    <source>
        <dbReference type="ARBA" id="ARBA00000707"/>
    </source>
</evidence>
<dbReference type="PANTHER" id="PTHR43982:SF1">
    <property type="entry name" value="UBIQUITIN CARBOXYL-TERMINAL HYDROLASE 14"/>
    <property type="match status" value="1"/>
</dbReference>
<keyword evidence="10" id="KW-1185">Reference proteome</keyword>
<dbReference type="KEGG" id="cten:18249382"/>
<dbReference type="Pfam" id="PF00240">
    <property type="entry name" value="ubiquitin"/>
    <property type="match status" value="1"/>
</dbReference>
<evidence type="ECO:0000256" key="2">
    <source>
        <dbReference type="ARBA" id="ARBA00022670"/>
    </source>
</evidence>
<dbReference type="Gene3D" id="3.90.70.10">
    <property type="entry name" value="Cysteine proteinases"/>
    <property type="match status" value="1"/>
</dbReference>
<dbReference type="SUPFAM" id="SSF54001">
    <property type="entry name" value="Cysteine proteinases"/>
    <property type="match status" value="1"/>
</dbReference>
<keyword evidence="3 6" id="KW-0833">Ubl conjugation pathway</keyword>
<dbReference type="Proteomes" id="UP000000707">
    <property type="component" value="Unassembled WGS sequence"/>
</dbReference>
<dbReference type="GO" id="GO:0043161">
    <property type="term" value="P:proteasome-mediated ubiquitin-dependent protein catabolic process"/>
    <property type="evidence" value="ECO:0007669"/>
    <property type="project" value="InterPro"/>
</dbReference>
<keyword evidence="5 6" id="KW-0788">Thiol protease</keyword>
<dbReference type="PROSITE" id="PS50235">
    <property type="entry name" value="USP_3"/>
    <property type="match status" value="1"/>
</dbReference>
<evidence type="ECO:0000259" key="8">
    <source>
        <dbReference type="PROSITE" id="PS50235"/>
    </source>
</evidence>
<sequence>MVFTIKIKNAGKVQDVTLEDTDTGADFKLKIQHQTNIPTDKQKILIKGGKLNDDSVVKDLNLSQPVMVLGTPNNNINKVEIPKQVFLEDLNQNQLVKVSDEPSGLVNLGNTCYFNSSLQSLYRIDDIREGLKTANSTNSFVNSLKRLFDMMSKKQERINPTLFLASFRENFPQFSEQDNHGFYKQQDAEESFSQILNVLLESIHMKGKLTINLKTESKCLALPEEPVVTGQEDALKLMCHIDIKTNFLRDGLLNGLKETLIKHNDTLGSDAEYEITKTITKTPKYLIVHFVRFYWRRDTQKKSKILRKVQFPFELDISEMLDESIKPTKAKFRDDLRKIEKDNFEMVRDFKKAKKDDSLSPLQQQEEDQLKLESIKSKFEDDFNSLLKEHNIDEQLDSLTENPSSVYKLSSIITHAGSSADSGHYQSFAKDEGDLEDEHWWKFNDEKISRVSRDKIEQLSGGGESDSALLLIYKASGL</sequence>
<dbReference type="SUPFAM" id="SSF54236">
    <property type="entry name" value="Ubiquitin-like"/>
    <property type="match status" value="1"/>
</dbReference>
<evidence type="ECO:0000256" key="6">
    <source>
        <dbReference type="RuleBase" id="RU366025"/>
    </source>
</evidence>
<dbReference type="STRING" id="590646.G3AZ76"/>
<evidence type="ECO:0000256" key="4">
    <source>
        <dbReference type="ARBA" id="ARBA00022801"/>
    </source>
</evidence>
<dbReference type="PROSITE" id="PS00972">
    <property type="entry name" value="USP_1"/>
    <property type="match status" value="1"/>
</dbReference>
<keyword evidence="4 6" id="KW-0378">Hydrolase</keyword>
<dbReference type="InterPro" id="IPR001394">
    <property type="entry name" value="Peptidase_C19_UCH"/>
</dbReference>
<organism evidence="10">
    <name type="scientific">Candida tenuis (strain ATCC 10573 / BCRC 21748 / CBS 615 / JCM 9827 / NBRC 10315 / NRRL Y-1498 / VKM Y-70)</name>
    <name type="common">Yeast</name>
    <name type="synonym">Yamadazyma tenuis</name>
    <dbReference type="NCBI Taxonomy" id="590646"/>
    <lineage>
        <taxon>Eukaryota</taxon>
        <taxon>Fungi</taxon>
        <taxon>Dikarya</taxon>
        <taxon>Ascomycota</taxon>
        <taxon>Saccharomycotina</taxon>
        <taxon>Pichiomycetes</taxon>
        <taxon>Debaryomycetaceae</taxon>
        <taxon>Yamadazyma</taxon>
    </lineage>
</organism>
<dbReference type="GeneID" id="18249382"/>
<dbReference type="SMART" id="SM00213">
    <property type="entry name" value="UBQ"/>
    <property type="match status" value="1"/>
</dbReference>
<dbReference type="Gene3D" id="3.10.20.90">
    <property type="entry name" value="Phosphatidylinositol 3-kinase Catalytic Subunit, Chain A, domain 1"/>
    <property type="match status" value="1"/>
</dbReference>
<dbReference type="GO" id="GO:0004843">
    <property type="term" value="F:cysteine-type deubiquitinase activity"/>
    <property type="evidence" value="ECO:0007669"/>
    <property type="project" value="UniProtKB-UniRule"/>
</dbReference>
<dbReference type="Pfam" id="PF00443">
    <property type="entry name" value="UCH"/>
    <property type="match status" value="1"/>
</dbReference>
<protein>
    <recommendedName>
        <fullName evidence="6">Ubiquitin carboxyl-terminal hydrolase</fullName>
        <ecNumber evidence="6">3.4.19.12</ecNumber>
    </recommendedName>
</protein>
<keyword evidence="2 6" id="KW-0645">Protease</keyword>
<feature type="domain" description="Ubiquitin-like" evidence="7">
    <location>
        <begin position="1"/>
        <end position="68"/>
    </location>
</feature>
<dbReference type="PANTHER" id="PTHR43982">
    <property type="entry name" value="UBIQUITIN CARBOXYL-TERMINAL HYDROLASE"/>
    <property type="match status" value="1"/>
</dbReference>
<comment type="catalytic activity">
    <reaction evidence="1 6">
        <text>Thiol-dependent hydrolysis of ester, thioester, amide, peptide and isopeptide bonds formed by the C-terminal Gly of ubiquitin (a 76-residue protein attached to proteins as an intracellular targeting signal).</text>
        <dbReference type="EC" id="3.4.19.12"/>
    </reaction>
</comment>
<dbReference type="InterPro" id="IPR000626">
    <property type="entry name" value="Ubiquitin-like_dom"/>
</dbReference>
<dbReference type="MEROPS" id="C19.079"/>